<keyword evidence="5" id="KW-0677">Repeat</keyword>
<dbReference type="EMBL" id="KV454406">
    <property type="protein sequence ID" value="ODQ67785.1"/>
    <property type="molecule type" value="Genomic_DNA"/>
</dbReference>
<dbReference type="SMART" id="SM01033">
    <property type="entry name" value="BING4CT"/>
    <property type="match status" value="1"/>
</dbReference>
<evidence type="ECO:0000256" key="8">
    <source>
        <dbReference type="PROSITE-ProRule" id="PRU00221"/>
    </source>
</evidence>
<keyword evidence="4 8" id="KW-0853">WD repeat</keyword>
<accession>A0A1E3PQS3</accession>
<evidence type="ECO:0000256" key="2">
    <source>
        <dbReference type="ARBA" id="ARBA00004604"/>
    </source>
</evidence>
<sequence>MSPAANIKKGAQTQKTTIVAEGSYTPDYDVTKYNRGQTKNARSDRSIKDKKLKGNLKKLDEKFSSAAKSAASTEMLLMEDVGFLEAEGMERTFKFKQDEIQSSVDVSTAKKGFNLKLDSFGPYSLDYSRNGRNLLLGGKKGHLAGFDWQEGDLMFEINVNETVHDVKWLQNNNFFAAAQKKYTYIYDNQGVEIHCLKKHIEAKYLEYLPYHFLLASAGNTGFLKYQDISTGQLVSELRTKLGSTTAMAQNPYNAVMHLGHSNGTVTLWSPNMSTPLVKMLTNYGPVQNIAIDRAGRNMVTTGTDRQIKIWDIRNFKESVHSYYSPTPANSLSISDTGLLAVGWGGHVSLWKDALAQKQNSPYMQELFPGNAVSDIKFCPFEDVLGVGHQEGFSSLIIPGSGEANYDALEINPFESNDQKRETEVRELLNKLRPEMISLDPNTIGKIDKRAQDIRVKYKDDLETEGEANKEVKMEVKAKTRGKNSSLRRHLRKKTANVIDQRRLRIDAALQKEKKLRQDKVRTSRGQAPEKEALGPALMRFK</sequence>
<evidence type="ECO:0000256" key="7">
    <source>
        <dbReference type="ARBA" id="ARBA00076453"/>
    </source>
</evidence>
<dbReference type="STRING" id="857566.A0A1E3PQS3"/>
<evidence type="ECO:0000256" key="9">
    <source>
        <dbReference type="SAM" id="MobiDB-lite"/>
    </source>
</evidence>
<evidence type="ECO:0000313" key="11">
    <source>
        <dbReference type="EMBL" id="ODQ67785.1"/>
    </source>
</evidence>
<evidence type="ECO:0000256" key="1">
    <source>
        <dbReference type="ARBA" id="ARBA00004099"/>
    </source>
</evidence>
<dbReference type="SMART" id="SM00320">
    <property type="entry name" value="WD40"/>
    <property type="match status" value="5"/>
</dbReference>
<feature type="domain" description="BING4 C-terminal" evidence="10">
    <location>
        <begin position="361"/>
        <end position="440"/>
    </location>
</feature>
<dbReference type="Proteomes" id="UP000095009">
    <property type="component" value="Unassembled WGS sequence"/>
</dbReference>
<dbReference type="FunFam" id="2.130.10.10:FF:000378">
    <property type="entry name" value="U3 small nucleolar RNA-associated protein 7"/>
    <property type="match status" value="1"/>
</dbReference>
<protein>
    <recommendedName>
        <fullName evidence="7">U three protein 7</fullName>
    </recommendedName>
</protein>
<dbReference type="GO" id="GO:0030686">
    <property type="term" value="C:90S preribosome"/>
    <property type="evidence" value="ECO:0007669"/>
    <property type="project" value="TreeGrafter"/>
</dbReference>
<gene>
    <name evidence="11" type="ORF">NADFUDRAFT_48454</name>
</gene>
<proteinExistence type="predicted"/>
<dbReference type="GO" id="GO:0000462">
    <property type="term" value="P:maturation of SSU-rRNA from tricistronic rRNA transcript (SSU-rRNA, 5.8S rRNA, LSU-rRNA)"/>
    <property type="evidence" value="ECO:0007669"/>
    <property type="project" value="TreeGrafter"/>
</dbReference>
<feature type="region of interest" description="Disordered" evidence="9">
    <location>
        <begin position="512"/>
        <end position="541"/>
    </location>
</feature>
<dbReference type="Gene3D" id="2.130.10.10">
    <property type="entry name" value="YVTN repeat-like/Quinoprotein amine dehydrogenase"/>
    <property type="match status" value="2"/>
</dbReference>
<keyword evidence="6" id="KW-0539">Nucleus</keyword>
<keyword evidence="12" id="KW-1185">Reference proteome</keyword>
<dbReference type="Pfam" id="PF00400">
    <property type="entry name" value="WD40"/>
    <property type="match status" value="1"/>
</dbReference>
<evidence type="ECO:0000256" key="5">
    <source>
        <dbReference type="ARBA" id="ARBA00022737"/>
    </source>
</evidence>
<dbReference type="InterPro" id="IPR040315">
    <property type="entry name" value="WDR46/Utp7"/>
</dbReference>
<evidence type="ECO:0000256" key="6">
    <source>
        <dbReference type="ARBA" id="ARBA00023242"/>
    </source>
</evidence>
<reference evidence="11 12" key="1">
    <citation type="journal article" date="2016" name="Proc. Natl. Acad. Sci. U.S.A.">
        <title>Comparative genomics of biotechnologically important yeasts.</title>
        <authorList>
            <person name="Riley R."/>
            <person name="Haridas S."/>
            <person name="Wolfe K.H."/>
            <person name="Lopes M.R."/>
            <person name="Hittinger C.T."/>
            <person name="Goeker M."/>
            <person name="Salamov A.A."/>
            <person name="Wisecaver J.H."/>
            <person name="Long T.M."/>
            <person name="Calvey C.H."/>
            <person name="Aerts A.L."/>
            <person name="Barry K.W."/>
            <person name="Choi C."/>
            <person name="Clum A."/>
            <person name="Coughlan A.Y."/>
            <person name="Deshpande S."/>
            <person name="Douglass A.P."/>
            <person name="Hanson S.J."/>
            <person name="Klenk H.-P."/>
            <person name="LaButti K.M."/>
            <person name="Lapidus A."/>
            <person name="Lindquist E.A."/>
            <person name="Lipzen A.M."/>
            <person name="Meier-Kolthoff J.P."/>
            <person name="Ohm R.A."/>
            <person name="Otillar R.P."/>
            <person name="Pangilinan J.L."/>
            <person name="Peng Y."/>
            <person name="Rokas A."/>
            <person name="Rosa C.A."/>
            <person name="Scheuner C."/>
            <person name="Sibirny A.A."/>
            <person name="Slot J.C."/>
            <person name="Stielow J.B."/>
            <person name="Sun H."/>
            <person name="Kurtzman C.P."/>
            <person name="Blackwell M."/>
            <person name="Grigoriev I.V."/>
            <person name="Jeffries T.W."/>
        </authorList>
    </citation>
    <scope>NUCLEOTIDE SEQUENCE [LARGE SCALE GENOMIC DNA]</scope>
    <source>
        <strain evidence="11 12">DSM 6958</strain>
    </source>
</reference>
<dbReference type="PROSITE" id="PS50294">
    <property type="entry name" value="WD_REPEATS_REGION"/>
    <property type="match status" value="1"/>
</dbReference>
<dbReference type="SUPFAM" id="SSF50978">
    <property type="entry name" value="WD40 repeat-like"/>
    <property type="match status" value="1"/>
</dbReference>
<evidence type="ECO:0000256" key="4">
    <source>
        <dbReference type="ARBA" id="ARBA00022574"/>
    </source>
</evidence>
<dbReference type="GO" id="GO:0032040">
    <property type="term" value="C:small-subunit processome"/>
    <property type="evidence" value="ECO:0007669"/>
    <property type="project" value="EnsemblFungi"/>
</dbReference>
<dbReference type="PROSITE" id="PS50082">
    <property type="entry name" value="WD_REPEATS_2"/>
    <property type="match status" value="1"/>
</dbReference>
<evidence type="ECO:0000313" key="12">
    <source>
        <dbReference type="Proteomes" id="UP000095009"/>
    </source>
</evidence>
<evidence type="ECO:0000256" key="3">
    <source>
        <dbReference type="ARBA" id="ARBA00022552"/>
    </source>
</evidence>
<evidence type="ECO:0000259" key="10">
    <source>
        <dbReference type="SMART" id="SM01033"/>
    </source>
</evidence>
<organism evidence="11 12">
    <name type="scientific">Nadsonia fulvescens var. elongata DSM 6958</name>
    <dbReference type="NCBI Taxonomy" id="857566"/>
    <lineage>
        <taxon>Eukaryota</taxon>
        <taxon>Fungi</taxon>
        <taxon>Dikarya</taxon>
        <taxon>Ascomycota</taxon>
        <taxon>Saccharomycotina</taxon>
        <taxon>Dipodascomycetes</taxon>
        <taxon>Dipodascales</taxon>
        <taxon>Dipodascales incertae sedis</taxon>
        <taxon>Nadsonia</taxon>
    </lineage>
</organism>
<keyword evidence="3" id="KW-0698">rRNA processing</keyword>
<feature type="repeat" description="WD" evidence="8">
    <location>
        <begin position="279"/>
        <end position="320"/>
    </location>
</feature>
<dbReference type="InterPro" id="IPR019775">
    <property type="entry name" value="WD40_repeat_CS"/>
</dbReference>
<comment type="subcellular location">
    <subcellularLocation>
        <location evidence="2">Nucleus</location>
        <location evidence="2">Nucleolus</location>
    </subcellularLocation>
</comment>
<name>A0A1E3PQS3_9ASCO</name>
<dbReference type="PROSITE" id="PS00678">
    <property type="entry name" value="WD_REPEATS_1"/>
    <property type="match status" value="1"/>
</dbReference>
<dbReference type="InterPro" id="IPR001680">
    <property type="entry name" value="WD40_rpt"/>
</dbReference>
<comment type="function">
    <text evidence="1">Involved in nucleolar processing of pre-18S ribosomal RNA.</text>
</comment>
<dbReference type="InterPro" id="IPR015943">
    <property type="entry name" value="WD40/YVTN_repeat-like_dom_sf"/>
</dbReference>
<dbReference type="PANTHER" id="PTHR14085:SF3">
    <property type="entry name" value="WD REPEAT-CONTAINING PROTEIN 46"/>
    <property type="match status" value="1"/>
</dbReference>
<feature type="compositionally biased region" description="Basic and acidic residues" evidence="9">
    <location>
        <begin position="512"/>
        <end position="532"/>
    </location>
</feature>
<dbReference type="OrthoDB" id="10251154at2759"/>
<dbReference type="Pfam" id="PF08149">
    <property type="entry name" value="BING4CT"/>
    <property type="match status" value="1"/>
</dbReference>
<dbReference type="PANTHER" id="PTHR14085">
    <property type="entry name" value="WD-REPEAT PROTEIN BING4"/>
    <property type="match status" value="1"/>
</dbReference>
<dbReference type="InterPro" id="IPR012952">
    <property type="entry name" value="BING4_C_dom"/>
</dbReference>
<dbReference type="AlphaFoldDB" id="A0A1E3PQS3"/>
<dbReference type="InterPro" id="IPR036322">
    <property type="entry name" value="WD40_repeat_dom_sf"/>
</dbReference>